<organism evidence="2 3">
    <name type="scientific">Microbotryum silenes-dioicae</name>
    <dbReference type="NCBI Taxonomy" id="796604"/>
    <lineage>
        <taxon>Eukaryota</taxon>
        <taxon>Fungi</taxon>
        <taxon>Dikarya</taxon>
        <taxon>Basidiomycota</taxon>
        <taxon>Pucciniomycotina</taxon>
        <taxon>Microbotryomycetes</taxon>
        <taxon>Microbotryales</taxon>
        <taxon>Microbotryaceae</taxon>
        <taxon>Microbotryum</taxon>
    </lineage>
</organism>
<accession>A0A2X0PIQ8</accession>
<sequence length="721" mass="81201">MSKPRGESPRYQRSVSIEGPISAAAPSRSNGAWGGAEEEGDDDARPPLASSRTTTMTGSVTYPPTRDGECVISFDGREVQRKDSVWSVSVQSQFDGDHVSSVDDDSDEDDEDGVNDRSELFPIKNKGRIVKSERRNSREGPWRIESRESRTRPEDGWIVGGRRWRGAAPAVAGLVVLILLLLLTSMKVMDETYIREKIEGREESKVVDSAELGPPRPALGTKVKLDSDPEGEYIAPSRLKLQEEVGTEPKFLVMDGDDARNFYDLRVIIETVLNLATISSRIPVIPGHVWMRSCRVKRKDCTQNSLDHREESWRGPEGWKIGIEHLIDIPHLRKIYGLVLTQSEFSTLFNVTPKMTLWSQAGVWNMESTALDGLSTSEITSNEWFNDAQFVRMDTNLPSWTEPESDAVIVGLDTARVREMQVDNAGRVWSLDRARELLTKTGFKVDGDNHWLEEALRKVEQSRVYSFDERTDQIKTVAQPVVLMADRSRSFSFTDEFLTQPRHRDASLLYVSGPIWNEGRLGGVHFASQETRDQFVNMILEAIRPPKAYIEAGKMVAENMVKVNEGRKWLATEMTSVAAVHTQGSSSAEAKILNQLGLLEKGLAELSAHKAKNLPSKEHLQVLSRIKYFLATDETDPATLVTYQRRRAVLLKDLLSEIELKILGWRAMFGDLLQLVEQEVMASSDYFIGCRVSRRTGAVLDARMGPRFEREEWSWTLDEAA</sequence>
<keyword evidence="3" id="KW-1185">Reference proteome</keyword>
<feature type="compositionally biased region" description="Basic and acidic residues" evidence="1">
    <location>
        <begin position="1"/>
        <end position="10"/>
    </location>
</feature>
<feature type="compositionally biased region" description="Acidic residues" evidence="1">
    <location>
        <begin position="102"/>
        <end position="113"/>
    </location>
</feature>
<dbReference type="Proteomes" id="UP000249464">
    <property type="component" value="Unassembled WGS sequence"/>
</dbReference>
<dbReference type="AlphaFoldDB" id="A0A2X0PIQ8"/>
<reference evidence="2 3" key="1">
    <citation type="submission" date="2016-11" db="EMBL/GenBank/DDBJ databases">
        <authorList>
            <person name="Jaros S."/>
            <person name="Januszkiewicz K."/>
            <person name="Wedrychowicz H."/>
        </authorList>
    </citation>
    <scope>NUCLEOTIDE SEQUENCE [LARGE SCALE GENOMIC DNA]</scope>
</reference>
<evidence type="ECO:0000313" key="3">
    <source>
        <dbReference type="Proteomes" id="UP000249464"/>
    </source>
</evidence>
<feature type="region of interest" description="Disordered" evidence="1">
    <location>
        <begin position="1"/>
        <end position="70"/>
    </location>
</feature>
<name>A0A2X0PIQ8_9BASI</name>
<evidence type="ECO:0000313" key="2">
    <source>
        <dbReference type="EMBL" id="SGZ07063.1"/>
    </source>
</evidence>
<gene>
    <name evidence="2" type="primary">BQ5605_C031g10990</name>
    <name evidence="2" type="ORF">BQ5605_C031G10990</name>
</gene>
<feature type="compositionally biased region" description="Polar residues" evidence="1">
    <location>
        <begin position="50"/>
        <end position="62"/>
    </location>
</feature>
<evidence type="ECO:0000256" key="1">
    <source>
        <dbReference type="SAM" id="MobiDB-lite"/>
    </source>
</evidence>
<feature type="region of interest" description="Disordered" evidence="1">
    <location>
        <begin position="93"/>
        <end position="118"/>
    </location>
</feature>
<dbReference type="EMBL" id="FQNC01000068">
    <property type="protein sequence ID" value="SGZ07063.1"/>
    <property type="molecule type" value="Genomic_DNA"/>
</dbReference>
<proteinExistence type="predicted"/>
<protein>
    <submittedName>
        <fullName evidence="2">BQ5605_C031g10990 protein</fullName>
    </submittedName>
</protein>